<dbReference type="RefSeq" id="WP_089385388.1">
    <property type="nucleotide sequence ID" value="NZ_FZNQ01000014.1"/>
</dbReference>
<evidence type="ECO:0000313" key="4">
    <source>
        <dbReference type="Proteomes" id="UP000198397"/>
    </source>
</evidence>
<dbReference type="Pfam" id="PF24035">
    <property type="entry name" value="DUF7344"/>
    <property type="match status" value="1"/>
</dbReference>
<dbReference type="OrthoDB" id="331021at2157"/>
<feature type="transmembrane region" description="Helical" evidence="1">
    <location>
        <begin position="143"/>
        <end position="165"/>
    </location>
</feature>
<organism evidence="3 4">
    <name type="scientific">Halorubrum vacuolatum</name>
    <name type="common">Natronobacterium vacuolatum</name>
    <dbReference type="NCBI Taxonomy" id="63740"/>
    <lineage>
        <taxon>Archaea</taxon>
        <taxon>Methanobacteriati</taxon>
        <taxon>Methanobacteriota</taxon>
        <taxon>Stenosarchaea group</taxon>
        <taxon>Halobacteria</taxon>
        <taxon>Halobacteriales</taxon>
        <taxon>Haloferacaceae</taxon>
        <taxon>Halorubrum</taxon>
    </lineage>
</organism>
<dbReference type="AlphaFoldDB" id="A0A238X971"/>
<dbReference type="Proteomes" id="UP000198397">
    <property type="component" value="Unassembled WGS sequence"/>
</dbReference>
<accession>A0A238X971</accession>
<keyword evidence="1" id="KW-0472">Membrane</keyword>
<evidence type="ECO:0000313" key="3">
    <source>
        <dbReference type="EMBL" id="SNR55148.1"/>
    </source>
</evidence>
<proteinExistence type="predicted"/>
<feature type="transmembrane region" description="Helical" evidence="1">
    <location>
        <begin position="120"/>
        <end position="137"/>
    </location>
</feature>
<keyword evidence="1" id="KW-0812">Transmembrane</keyword>
<evidence type="ECO:0000259" key="2">
    <source>
        <dbReference type="Pfam" id="PF24035"/>
    </source>
</evidence>
<sequence>MISNSATTTLSDDEIFELLANPRRRFVLLSLRESGQAIPLTDIADSMAGASRDVGVSGPDRAERKRAYVSLYQTHIPSLVDAGVVTYDADSGFVALTDRANMLFPFLDLSDHDDDWAMRYLIIAVVGLVVYVPAAFVGTPSQLAVIGMIFLASVLLVGVFHRRAVRPSIKRRTKRRMTRRWA</sequence>
<evidence type="ECO:0000256" key="1">
    <source>
        <dbReference type="SAM" id="Phobius"/>
    </source>
</evidence>
<name>A0A238X971_HALVU</name>
<reference evidence="3 4" key="1">
    <citation type="submission" date="2017-06" db="EMBL/GenBank/DDBJ databases">
        <authorList>
            <person name="Kim H.J."/>
            <person name="Triplett B.A."/>
        </authorList>
    </citation>
    <scope>NUCLEOTIDE SEQUENCE [LARGE SCALE GENOMIC DNA]</scope>
    <source>
        <strain evidence="3 4">DSM 8800</strain>
    </source>
</reference>
<keyword evidence="4" id="KW-1185">Reference proteome</keyword>
<dbReference type="EMBL" id="FZNQ01000014">
    <property type="protein sequence ID" value="SNR55148.1"/>
    <property type="molecule type" value="Genomic_DNA"/>
</dbReference>
<protein>
    <recommendedName>
        <fullName evidence="2">DUF7344 domain-containing protein</fullName>
    </recommendedName>
</protein>
<keyword evidence="1" id="KW-1133">Transmembrane helix</keyword>
<gene>
    <name evidence="3" type="ORF">SAMN06264855_11479</name>
</gene>
<feature type="domain" description="DUF7344" evidence="2">
    <location>
        <begin position="16"/>
        <end position="94"/>
    </location>
</feature>
<dbReference type="InterPro" id="IPR055768">
    <property type="entry name" value="DUF7344"/>
</dbReference>